<dbReference type="RefSeq" id="WP_340338686.1">
    <property type="nucleotide sequence ID" value="NZ_JBBKZS010000018.1"/>
</dbReference>
<name>A0ABU8XFI0_9BURK</name>
<keyword evidence="2" id="KW-1185">Reference proteome</keyword>
<evidence type="ECO:0000313" key="2">
    <source>
        <dbReference type="Proteomes" id="UP001367030"/>
    </source>
</evidence>
<sequence>MRQPGTEALHQAVLDAVGALFDATGTAAFCLPIPGTTPPVFVAAGEPGTIRLLLPDSANDRYV</sequence>
<dbReference type="Proteomes" id="UP001367030">
    <property type="component" value="Unassembled WGS sequence"/>
</dbReference>
<organism evidence="1 2">
    <name type="scientific">Variovorax robiniae</name>
    <dbReference type="NCBI Taxonomy" id="1836199"/>
    <lineage>
        <taxon>Bacteria</taxon>
        <taxon>Pseudomonadati</taxon>
        <taxon>Pseudomonadota</taxon>
        <taxon>Betaproteobacteria</taxon>
        <taxon>Burkholderiales</taxon>
        <taxon>Comamonadaceae</taxon>
        <taxon>Variovorax</taxon>
    </lineage>
</organism>
<reference evidence="1 2" key="1">
    <citation type="submission" date="2024-03" db="EMBL/GenBank/DDBJ databases">
        <title>Novel species of the genus Variovorax.</title>
        <authorList>
            <person name="Liu Q."/>
            <person name="Xin Y.-H."/>
        </authorList>
    </citation>
    <scope>NUCLEOTIDE SEQUENCE [LARGE SCALE GENOMIC DNA]</scope>
    <source>
        <strain evidence="1 2">KACC 18901</strain>
    </source>
</reference>
<evidence type="ECO:0000313" key="1">
    <source>
        <dbReference type="EMBL" id="MEJ8858626.1"/>
    </source>
</evidence>
<dbReference type="EMBL" id="JBBKZS010000018">
    <property type="protein sequence ID" value="MEJ8858626.1"/>
    <property type="molecule type" value="Genomic_DNA"/>
</dbReference>
<comment type="caution">
    <text evidence="1">The sequence shown here is derived from an EMBL/GenBank/DDBJ whole genome shotgun (WGS) entry which is preliminary data.</text>
</comment>
<gene>
    <name evidence="1" type="ORF">WKW79_28915</name>
</gene>
<protein>
    <submittedName>
        <fullName evidence="1">Uncharacterized protein</fullName>
    </submittedName>
</protein>
<proteinExistence type="predicted"/>
<accession>A0ABU8XFI0</accession>